<evidence type="ECO:0000313" key="2">
    <source>
        <dbReference type="Proteomes" id="UP000813463"/>
    </source>
</evidence>
<feature type="domain" description="KIB1-4 beta-propeller" evidence="1">
    <location>
        <begin position="98"/>
        <end position="317"/>
    </location>
</feature>
<dbReference type="InterPro" id="IPR036047">
    <property type="entry name" value="F-box-like_dom_sf"/>
</dbReference>
<sequence>MGSHRKVPRTVDWSNPPPEILSAISKRLESGIDIFRCRSVCKNWRASINPNPNSSCLSPFLPRKISNPTLPFINRPNETLILFARTVFLVKPLPFSNDNSSWVLTVEEVIPGKLRVLYPLSTNRVTALPSNFPKYLNLADFSVSEIDRSYGFKYASDCENVCGVQKVVLCSASTAMVLYGEGTLIGVRIENGIWGFVRDSLVTSFSDVISFNGMISAVDYKGNLYTVDHKTMKVIKTVAVNLSNFRKLNQKRLVEREGKLLLVAWPPNGSHSSEIRFTVYNQDELESDWVPTILQGWVIFVGLDWCFTVFAQDLNICDPLPKKEVKFYTRDIQYQEWDVKSEDFLVYSQSCFDASAIPPLYNHQLFEGASIKLPIRCVFIRSQDKDRTNYLCGTITGALWPPPTWFLPDSFIFIRDDEESEEMNLWEQGVSADSKEKLPPSSIAAPSIGVANIPQGTNMHTVLGDSPALRIQMFLKE</sequence>
<evidence type="ECO:0000259" key="1">
    <source>
        <dbReference type="Pfam" id="PF03478"/>
    </source>
</evidence>
<reference evidence="2" key="1">
    <citation type="journal article" date="2021" name="Nat. Commun.">
        <title>Genomic analyses provide insights into spinach domestication and the genetic basis of agronomic traits.</title>
        <authorList>
            <person name="Cai X."/>
            <person name="Sun X."/>
            <person name="Xu C."/>
            <person name="Sun H."/>
            <person name="Wang X."/>
            <person name="Ge C."/>
            <person name="Zhang Z."/>
            <person name="Wang Q."/>
            <person name="Fei Z."/>
            <person name="Jiao C."/>
            <person name="Wang Q."/>
        </authorList>
    </citation>
    <scope>NUCLEOTIDE SEQUENCE [LARGE SCALE GENOMIC DNA]</scope>
    <source>
        <strain evidence="2">cv. Varoflay</strain>
    </source>
</reference>
<reference evidence="3" key="2">
    <citation type="submission" date="2025-08" db="UniProtKB">
        <authorList>
            <consortium name="RefSeq"/>
        </authorList>
    </citation>
    <scope>IDENTIFICATION</scope>
    <source>
        <tissue evidence="3">Leaf</tissue>
    </source>
</reference>
<name>A0A9R0I4F1_SPIOL</name>
<dbReference type="Pfam" id="PF03478">
    <property type="entry name" value="Beta-prop_KIB1-4"/>
    <property type="match status" value="1"/>
</dbReference>
<dbReference type="RefSeq" id="XP_021842298.1">
    <property type="nucleotide sequence ID" value="XM_021986606.2"/>
</dbReference>
<organism evidence="2 3">
    <name type="scientific">Spinacia oleracea</name>
    <name type="common">Spinach</name>
    <dbReference type="NCBI Taxonomy" id="3562"/>
    <lineage>
        <taxon>Eukaryota</taxon>
        <taxon>Viridiplantae</taxon>
        <taxon>Streptophyta</taxon>
        <taxon>Embryophyta</taxon>
        <taxon>Tracheophyta</taxon>
        <taxon>Spermatophyta</taxon>
        <taxon>Magnoliopsida</taxon>
        <taxon>eudicotyledons</taxon>
        <taxon>Gunneridae</taxon>
        <taxon>Pentapetalae</taxon>
        <taxon>Caryophyllales</taxon>
        <taxon>Chenopodiaceae</taxon>
        <taxon>Chenopodioideae</taxon>
        <taxon>Anserineae</taxon>
        <taxon>Spinacia</taxon>
    </lineage>
</organism>
<dbReference type="Proteomes" id="UP000813463">
    <property type="component" value="Chromosome 5"/>
</dbReference>
<dbReference type="Gene3D" id="1.20.1280.50">
    <property type="match status" value="1"/>
</dbReference>
<dbReference type="GeneID" id="110782441"/>
<dbReference type="InterPro" id="IPR005174">
    <property type="entry name" value="KIB1-4_b-propeller"/>
</dbReference>
<dbReference type="InterPro" id="IPR051304">
    <property type="entry name" value="SCF_F-box_domain"/>
</dbReference>
<dbReference type="AlphaFoldDB" id="A0A9R0I4F1"/>
<gene>
    <name evidence="3" type="primary">LOC110782441</name>
</gene>
<keyword evidence="2" id="KW-1185">Reference proteome</keyword>
<protein>
    <submittedName>
        <fullName evidence="3">F-box protein SKIP23-like isoform X2</fullName>
    </submittedName>
</protein>
<accession>A0A9R0I4F1</accession>
<evidence type="ECO:0000313" key="3">
    <source>
        <dbReference type="RefSeq" id="XP_021842298.1"/>
    </source>
</evidence>
<dbReference type="SUPFAM" id="SSF81383">
    <property type="entry name" value="F-box domain"/>
    <property type="match status" value="1"/>
</dbReference>
<dbReference type="PANTHER" id="PTHR47123:SF6">
    <property type="entry name" value="F-BOX PROTEIN SKIP23-LIKE ISOFORM X1"/>
    <property type="match status" value="1"/>
</dbReference>
<dbReference type="PANTHER" id="PTHR47123">
    <property type="entry name" value="F-BOX PROTEIN SKIP23"/>
    <property type="match status" value="1"/>
</dbReference>
<proteinExistence type="predicted"/>